<evidence type="ECO:0000313" key="1">
    <source>
        <dbReference type="EMBL" id="SFJ18426.1"/>
    </source>
</evidence>
<keyword evidence="2" id="KW-1185">Reference proteome</keyword>
<organism evidence="1 2">
    <name type="scientific">Planctomicrobium piriforme</name>
    <dbReference type="NCBI Taxonomy" id="1576369"/>
    <lineage>
        <taxon>Bacteria</taxon>
        <taxon>Pseudomonadati</taxon>
        <taxon>Planctomycetota</taxon>
        <taxon>Planctomycetia</taxon>
        <taxon>Planctomycetales</taxon>
        <taxon>Planctomycetaceae</taxon>
        <taxon>Planctomicrobium</taxon>
    </lineage>
</organism>
<gene>
    <name evidence="1" type="ORF">SAMN05421753_11686</name>
</gene>
<evidence type="ECO:0008006" key="3">
    <source>
        <dbReference type="Google" id="ProtNLM"/>
    </source>
</evidence>
<dbReference type="AlphaFoldDB" id="A0A1I3PBJ7"/>
<dbReference type="EMBL" id="FOQD01000016">
    <property type="protein sequence ID" value="SFJ18426.1"/>
    <property type="molecule type" value="Genomic_DNA"/>
</dbReference>
<dbReference type="Proteomes" id="UP000199518">
    <property type="component" value="Unassembled WGS sequence"/>
</dbReference>
<reference evidence="2" key="1">
    <citation type="submission" date="2016-10" db="EMBL/GenBank/DDBJ databases">
        <authorList>
            <person name="Varghese N."/>
            <person name="Submissions S."/>
        </authorList>
    </citation>
    <scope>NUCLEOTIDE SEQUENCE [LARGE SCALE GENOMIC DNA]</scope>
    <source>
        <strain evidence="2">DSM 26348</strain>
    </source>
</reference>
<evidence type="ECO:0000313" key="2">
    <source>
        <dbReference type="Proteomes" id="UP000199518"/>
    </source>
</evidence>
<sequence length="154" mass="16651">MIQHTHCSQMILRNMLLHPRKRLGLSLAIICLVWSSGCRPAVRLPDTCTVAGEVTLDGNPLLKGLITFSPVEPGPSANGKIRDGKIVDVRTAGTSAGAVPGEHRVTIFDDDLESGAVDHIPDRYGRLDSPLSARVSATGQNEFQFQLESKPLKK</sequence>
<protein>
    <recommendedName>
        <fullName evidence="3">Carboxypeptidase regulatory-like domain-containing protein</fullName>
    </recommendedName>
</protein>
<proteinExistence type="predicted"/>
<accession>A0A1I3PBJ7</accession>
<name>A0A1I3PBJ7_9PLAN</name>